<sequence>MEDLAQRYAAGTLADVVPSALAGLGVAGERNPLGLPAADRVCVLLVDGLGWTSLQRHADAAPFLARLSARPLTAGFPSTTATSVASLGTGLTPGEHGVVGYAFEAGRDVLNVLGWRRHTGGKPIDLRERVVPEQLQPRPTAFERAAAAGVAVRVVGPRDQRDSGLTRAALRGGEFQGVHALGDLTAAVAEALAPPRSLCYAYHADLDLLGHVHGPGSTPWLYQLSYVDRLAETIAGSLPRGAALIVTADHGMVTVGERVDYDAEPALQAGVRTVGGEARARHVYTVEGAAPDVRAAWRETLGDRAWVLGREEAVAAGWFGPRVADAVLPRIGDVVVAARGTAAVVRTEAEPRLSRMTGQHGSVTDEELLVPLAIARA</sequence>
<dbReference type="PANTHER" id="PTHR10151:SF120">
    <property type="entry name" value="BIS(5'-ADENOSYL)-TRIPHOSPHATASE"/>
    <property type="match status" value="1"/>
</dbReference>
<name>A0A9Y2IFC6_9PSEU</name>
<evidence type="ECO:0000313" key="2">
    <source>
        <dbReference type="Proteomes" id="UP001236014"/>
    </source>
</evidence>
<dbReference type="InterPro" id="IPR002591">
    <property type="entry name" value="Phosphodiest/P_Trfase"/>
</dbReference>
<dbReference type="GO" id="GO:0016787">
    <property type="term" value="F:hydrolase activity"/>
    <property type="evidence" value="ECO:0007669"/>
    <property type="project" value="UniProtKB-ARBA"/>
</dbReference>
<organism evidence="1 2">
    <name type="scientific">Amycolatopsis carbonis</name>
    <dbReference type="NCBI Taxonomy" id="715471"/>
    <lineage>
        <taxon>Bacteria</taxon>
        <taxon>Bacillati</taxon>
        <taxon>Actinomycetota</taxon>
        <taxon>Actinomycetes</taxon>
        <taxon>Pseudonocardiales</taxon>
        <taxon>Pseudonocardiaceae</taxon>
        <taxon>Amycolatopsis</taxon>
    </lineage>
</organism>
<dbReference type="Gene3D" id="3.40.720.10">
    <property type="entry name" value="Alkaline Phosphatase, subunit A"/>
    <property type="match status" value="1"/>
</dbReference>
<dbReference type="RefSeq" id="WP_285968264.1">
    <property type="nucleotide sequence ID" value="NZ_CP127294.1"/>
</dbReference>
<dbReference type="KEGG" id="acab:QRX50_39960"/>
<accession>A0A9Y2IFC6</accession>
<gene>
    <name evidence="1" type="ORF">QRX50_39960</name>
</gene>
<proteinExistence type="predicted"/>
<dbReference type="AlphaFoldDB" id="A0A9Y2IFC6"/>
<keyword evidence="2" id="KW-1185">Reference proteome</keyword>
<dbReference type="SUPFAM" id="SSF53649">
    <property type="entry name" value="Alkaline phosphatase-like"/>
    <property type="match status" value="1"/>
</dbReference>
<evidence type="ECO:0000313" key="1">
    <source>
        <dbReference type="EMBL" id="WIX77523.1"/>
    </source>
</evidence>
<dbReference type="PANTHER" id="PTHR10151">
    <property type="entry name" value="ECTONUCLEOTIDE PYROPHOSPHATASE/PHOSPHODIESTERASE"/>
    <property type="match status" value="1"/>
</dbReference>
<reference evidence="1 2" key="1">
    <citation type="submission" date="2023-06" db="EMBL/GenBank/DDBJ databases">
        <authorList>
            <person name="Oyuntsetseg B."/>
            <person name="Kim S.B."/>
        </authorList>
    </citation>
    <scope>NUCLEOTIDE SEQUENCE [LARGE SCALE GENOMIC DNA]</scope>
    <source>
        <strain evidence="1 2">2-15</strain>
    </source>
</reference>
<dbReference type="Pfam" id="PF01663">
    <property type="entry name" value="Phosphodiest"/>
    <property type="match status" value="1"/>
</dbReference>
<protein>
    <submittedName>
        <fullName evidence="1">Alkaline phosphatase family protein</fullName>
    </submittedName>
</protein>
<dbReference type="Proteomes" id="UP001236014">
    <property type="component" value="Chromosome"/>
</dbReference>
<dbReference type="EMBL" id="CP127294">
    <property type="protein sequence ID" value="WIX77523.1"/>
    <property type="molecule type" value="Genomic_DNA"/>
</dbReference>
<dbReference type="InterPro" id="IPR017850">
    <property type="entry name" value="Alkaline_phosphatase_core_sf"/>
</dbReference>